<comment type="subcellular location">
    <subcellularLocation>
        <location evidence="1">Mitochondrion</location>
    </subcellularLocation>
</comment>
<dbReference type="SUPFAM" id="SSF64076">
    <property type="entry name" value="MTH938-like"/>
    <property type="match status" value="1"/>
</dbReference>
<evidence type="ECO:0000256" key="4">
    <source>
        <dbReference type="ARBA" id="ARBA00049984"/>
    </source>
</evidence>
<dbReference type="InterPro" id="IPR036748">
    <property type="entry name" value="MTH938-like_sf"/>
</dbReference>
<name>A0ABP1QIK5_9HEXA</name>
<comment type="similarity">
    <text evidence="4">Belongs to the NDUFAF3 family.</text>
</comment>
<reference evidence="5 6" key="1">
    <citation type="submission" date="2024-08" db="EMBL/GenBank/DDBJ databases">
        <authorList>
            <person name="Cucini C."/>
            <person name="Frati F."/>
        </authorList>
    </citation>
    <scope>NUCLEOTIDE SEQUENCE [LARGE SCALE GENOMIC DNA]</scope>
</reference>
<keyword evidence="3" id="KW-0496">Mitochondrion</keyword>
<dbReference type="Proteomes" id="UP001642540">
    <property type="component" value="Unassembled WGS sequence"/>
</dbReference>
<dbReference type="PANTHER" id="PTHR21192:SF2">
    <property type="entry name" value="NADH DEHYDROGENASE [UBIQUINONE] 1 ALPHA SUBCOMPLEX ASSEMBLY FACTOR 3"/>
    <property type="match status" value="1"/>
</dbReference>
<evidence type="ECO:0000313" key="5">
    <source>
        <dbReference type="EMBL" id="CAL8103473.1"/>
    </source>
</evidence>
<evidence type="ECO:0000256" key="2">
    <source>
        <dbReference type="ARBA" id="ARBA00021776"/>
    </source>
</evidence>
<evidence type="ECO:0000256" key="3">
    <source>
        <dbReference type="ARBA" id="ARBA00023128"/>
    </source>
</evidence>
<gene>
    <name evidence="5" type="ORF">ODALV1_LOCUS11459</name>
</gene>
<keyword evidence="6" id="KW-1185">Reference proteome</keyword>
<accession>A0ABP1QIK5</accession>
<dbReference type="CDD" id="cd05125">
    <property type="entry name" value="Mth938_2P1-like"/>
    <property type="match status" value="1"/>
</dbReference>
<dbReference type="PANTHER" id="PTHR21192">
    <property type="entry name" value="NUCLEAR PROTEIN E3-3"/>
    <property type="match status" value="1"/>
</dbReference>
<protein>
    <recommendedName>
        <fullName evidence="2">NADH dehydrogenase [ubiquinone] 1 alpha subcomplex assembly factor 3</fullName>
    </recommendedName>
</protein>
<comment type="caution">
    <text evidence="5">The sequence shown here is derived from an EMBL/GenBank/DDBJ whole genome shotgun (WGS) entry which is preliminary data.</text>
</comment>
<evidence type="ECO:0000256" key="1">
    <source>
        <dbReference type="ARBA" id="ARBA00004173"/>
    </source>
</evidence>
<dbReference type="EMBL" id="CAXLJM020000034">
    <property type="protein sequence ID" value="CAL8103473.1"/>
    <property type="molecule type" value="Genomic_DNA"/>
</dbReference>
<dbReference type="Gene3D" id="3.40.1230.10">
    <property type="entry name" value="MTH938-like"/>
    <property type="match status" value="1"/>
</dbReference>
<evidence type="ECO:0000313" key="6">
    <source>
        <dbReference type="Proteomes" id="UP001642540"/>
    </source>
</evidence>
<proteinExistence type="inferred from homology"/>
<dbReference type="InterPro" id="IPR034095">
    <property type="entry name" value="NDUF3"/>
</dbReference>
<dbReference type="Pfam" id="PF04430">
    <property type="entry name" value="DUF498"/>
    <property type="match status" value="1"/>
</dbReference>
<sequence length="221" mass="24524">MAVPRSLLTKLNFTSISLHSSILFRSSSCFKNNVPPTKQLSFTKVNCIHRRYLHCSSVRHENKSYEGDGKTTVTILNDELGAPLMIDSYNHHGFKLNNGMSVLGPMVIFPRTVLGWDVSGVEDITPESLALFSVLEPKPDVLVIGVGDVGAKLSLESLQFLRKKKINVEVLATQHACTTFNFLSGEGRCTAAVMVPPLRIVWTSQDLANSMRTKKKLYEDD</sequence>
<dbReference type="InterPro" id="IPR007523">
    <property type="entry name" value="NDUFAF3/AAMDC"/>
</dbReference>
<organism evidence="5 6">
    <name type="scientific">Orchesella dallaii</name>
    <dbReference type="NCBI Taxonomy" id="48710"/>
    <lineage>
        <taxon>Eukaryota</taxon>
        <taxon>Metazoa</taxon>
        <taxon>Ecdysozoa</taxon>
        <taxon>Arthropoda</taxon>
        <taxon>Hexapoda</taxon>
        <taxon>Collembola</taxon>
        <taxon>Entomobryomorpha</taxon>
        <taxon>Entomobryoidea</taxon>
        <taxon>Orchesellidae</taxon>
        <taxon>Orchesellinae</taxon>
        <taxon>Orchesella</taxon>
    </lineage>
</organism>